<evidence type="ECO:0000313" key="1">
    <source>
        <dbReference type="EMBL" id="KAH6617374.1"/>
    </source>
</evidence>
<evidence type="ECO:0000313" key="2">
    <source>
        <dbReference type="Proteomes" id="UP000724584"/>
    </source>
</evidence>
<organism evidence="1 2">
    <name type="scientific">Chaetomium tenue</name>
    <dbReference type="NCBI Taxonomy" id="1854479"/>
    <lineage>
        <taxon>Eukaryota</taxon>
        <taxon>Fungi</taxon>
        <taxon>Dikarya</taxon>
        <taxon>Ascomycota</taxon>
        <taxon>Pezizomycotina</taxon>
        <taxon>Sordariomycetes</taxon>
        <taxon>Sordariomycetidae</taxon>
        <taxon>Sordariales</taxon>
        <taxon>Chaetomiaceae</taxon>
        <taxon>Chaetomium</taxon>
    </lineage>
</organism>
<proteinExistence type="predicted"/>
<accession>A0ACB7NVW4</accession>
<reference evidence="1 2" key="1">
    <citation type="journal article" date="2021" name="Nat. Commun.">
        <title>Genetic determinants of endophytism in the Arabidopsis root mycobiome.</title>
        <authorList>
            <person name="Mesny F."/>
            <person name="Miyauchi S."/>
            <person name="Thiergart T."/>
            <person name="Pickel B."/>
            <person name="Atanasova L."/>
            <person name="Karlsson M."/>
            <person name="Huettel B."/>
            <person name="Barry K.W."/>
            <person name="Haridas S."/>
            <person name="Chen C."/>
            <person name="Bauer D."/>
            <person name="Andreopoulos W."/>
            <person name="Pangilinan J."/>
            <person name="LaButti K."/>
            <person name="Riley R."/>
            <person name="Lipzen A."/>
            <person name="Clum A."/>
            <person name="Drula E."/>
            <person name="Henrissat B."/>
            <person name="Kohler A."/>
            <person name="Grigoriev I.V."/>
            <person name="Martin F.M."/>
            <person name="Hacquard S."/>
        </authorList>
    </citation>
    <scope>NUCLEOTIDE SEQUENCE [LARGE SCALE GENOMIC DNA]</scope>
    <source>
        <strain evidence="1 2">MPI-SDFR-AT-0079</strain>
    </source>
</reference>
<dbReference type="EMBL" id="JAGIZQ010000007">
    <property type="protein sequence ID" value="KAH6617374.1"/>
    <property type="molecule type" value="Genomic_DNA"/>
</dbReference>
<protein>
    <submittedName>
        <fullName evidence="1">Uncharacterized protein</fullName>
    </submittedName>
</protein>
<comment type="caution">
    <text evidence="1">The sequence shown here is derived from an EMBL/GenBank/DDBJ whole genome shotgun (WGS) entry which is preliminary data.</text>
</comment>
<gene>
    <name evidence="1" type="ORF">F5144DRAFT_541490</name>
</gene>
<sequence>MAPYEGGKGLCGSVRSYAGSGCGSFLRAGTSASNPDLNTYSPTRTANQSAKWRRRVGAQTALETWSTARQRFPCR</sequence>
<keyword evidence="2" id="KW-1185">Reference proteome</keyword>
<dbReference type="Proteomes" id="UP000724584">
    <property type="component" value="Unassembled WGS sequence"/>
</dbReference>
<name>A0ACB7NVW4_9PEZI</name>